<dbReference type="Pfam" id="PF18758">
    <property type="entry name" value="KDZ"/>
    <property type="match status" value="1"/>
</dbReference>
<evidence type="ECO:0000313" key="3">
    <source>
        <dbReference type="Proteomes" id="UP000799118"/>
    </source>
</evidence>
<reference evidence="2" key="1">
    <citation type="journal article" date="2019" name="Environ. Microbiol.">
        <title>Fungal ecological strategies reflected in gene transcription - a case study of two litter decomposers.</title>
        <authorList>
            <person name="Barbi F."/>
            <person name="Kohler A."/>
            <person name="Barry K."/>
            <person name="Baskaran P."/>
            <person name="Daum C."/>
            <person name="Fauchery L."/>
            <person name="Ihrmark K."/>
            <person name="Kuo A."/>
            <person name="LaButti K."/>
            <person name="Lipzen A."/>
            <person name="Morin E."/>
            <person name="Grigoriev I.V."/>
            <person name="Henrissat B."/>
            <person name="Lindahl B."/>
            <person name="Martin F."/>
        </authorList>
    </citation>
    <scope>NUCLEOTIDE SEQUENCE</scope>
    <source>
        <strain evidence="2">JB14</strain>
    </source>
</reference>
<dbReference type="AlphaFoldDB" id="A0A6A4GXV3"/>
<dbReference type="InterPro" id="IPR041457">
    <property type="entry name" value="CxC2_KDZ-assoc"/>
</dbReference>
<dbReference type="OrthoDB" id="3149508at2759"/>
<sequence>MRARLFPASVAEPETAFTFTVMREYDLQSLQGKIAAYDYFLSLRRLTDNVHTDQVNDPYQPFMLAARAWRYFKAQIRLGGIFNLNKRYLPHRPPEAMINYCPICPDPATNMLGDWEKTPLHLRDGNFKLSQFHKNSGADDKSMFRGNSYFPPVQPYKEFLASTKKSAYVVKCGHIKVINRQHNQALRTVVPKKTVGVVSTACSHVFILAATDMYSAESQAHVDASYARAYTLYGYGDDVKLDSRDMIRHKHTYDAQCDLAPNVQIRFACFPYLRSHRQFLWIEFNQVGGYTRQMNDANREDTIIAHINDWNHKKFINSCESLICCLDLYFDCETNHR</sequence>
<dbReference type="Proteomes" id="UP000799118">
    <property type="component" value="Unassembled WGS sequence"/>
</dbReference>
<dbReference type="Pfam" id="PF18803">
    <property type="entry name" value="CxC2"/>
    <property type="match status" value="1"/>
</dbReference>
<protein>
    <recommendedName>
        <fullName evidence="1">CxC2-like cysteine cluster KDZ transposase-associated domain-containing protein</fullName>
    </recommendedName>
</protein>
<gene>
    <name evidence="2" type="ORF">BT96DRAFT_834367</name>
</gene>
<proteinExistence type="predicted"/>
<keyword evidence="3" id="KW-1185">Reference proteome</keyword>
<dbReference type="EMBL" id="ML769680">
    <property type="protein sequence ID" value="KAE9389847.1"/>
    <property type="molecule type" value="Genomic_DNA"/>
</dbReference>
<evidence type="ECO:0000313" key="2">
    <source>
        <dbReference type="EMBL" id="KAE9389847.1"/>
    </source>
</evidence>
<dbReference type="InterPro" id="IPR040521">
    <property type="entry name" value="KDZ"/>
</dbReference>
<accession>A0A6A4GXV3</accession>
<evidence type="ECO:0000259" key="1">
    <source>
        <dbReference type="Pfam" id="PF18803"/>
    </source>
</evidence>
<feature type="domain" description="CxC2-like cysteine cluster KDZ transposase-associated" evidence="1">
    <location>
        <begin position="1"/>
        <end position="50"/>
    </location>
</feature>
<name>A0A6A4GXV3_9AGAR</name>
<organism evidence="2 3">
    <name type="scientific">Gymnopus androsaceus JB14</name>
    <dbReference type="NCBI Taxonomy" id="1447944"/>
    <lineage>
        <taxon>Eukaryota</taxon>
        <taxon>Fungi</taxon>
        <taxon>Dikarya</taxon>
        <taxon>Basidiomycota</taxon>
        <taxon>Agaricomycotina</taxon>
        <taxon>Agaricomycetes</taxon>
        <taxon>Agaricomycetidae</taxon>
        <taxon>Agaricales</taxon>
        <taxon>Marasmiineae</taxon>
        <taxon>Omphalotaceae</taxon>
        <taxon>Gymnopus</taxon>
    </lineage>
</organism>